<keyword evidence="2" id="KW-1185">Reference proteome</keyword>
<name>A0ABS9QN45_9HYPH</name>
<protein>
    <submittedName>
        <fullName evidence="1">Uncharacterized protein</fullName>
    </submittedName>
</protein>
<gene>
    <name evidence="1" type="ORF">L4923_27860</name>
</gene>
<dbReference type="RefSeq" id="WP_239370360.1">
    <property type="nucleotide sequence ID" value="NZ_JAKREW010000056.1"/>
</dbReference>
<sequence>MAKKARSRIGEGDWVTLQVRVTATWEDDTITLDIEGQRVTISSNSEAIIGLTSRKEERLPYREE</sequence>
<proteinExistence type="predicted"/>
<evidence type="ECO:0000313" key="1">
    <source>
        <dbReference type="EMBL" id="MCG7508857.1"/>
    </source>
</evidence>
<evidence type="ECO:0000313" key="2">
    <source>
        <dbReference type="Proteomes" id="UP001201701"/>
    </source>
</evidence>
<dbReference type="Proteomes" id="UP001201701">
    <property type="component" value="Unassembled WGS sequence"/>
</dbReference>
<organism evidence="1 2">
    <name type="scientific">Mesorhizobium retamae</name>
    <dbReference type="NCBI Taxonomy" id="2912854"/>
    <lineage>
        <taxon>Bacteria</taxon>
        <taxon>Pseudomonadati</taxon>
        <taxon>Pseudomonadota</taxon>
        <taxon>Alphaproteobacteria</taxon>
        <taxon>Hyphomicrobiales</taxon>
        <taxon>Phyllobacteriaceae</taxon>
        <taxon>Mesorhizobium</taxon>
    </lineage>
</organism>
<reference evidence="1 2" key="1">
    <citation type="submission" date="2022-02" db="EMBL/GenBank/DDBJ databases">
        <title>Draft genome sequence of Mezorhizobium retamae strain IRAMC:0171 isolated from Retama raetam nodules.</title>
        <authorList>
            <person name="Bengaied R."/>
            <person name="Sbissi I."/>
            <person name="Huber K."/>
            <person name="Ghodbane F."/>
            <person name="Nouioui I."/>
            <person name="Tarhouni M."/>
            <person name="Gtari M."/>
        </authorList>
    </citation>
    <scope>NUCLEOTIDE SEQUENCE [LARGE SCALE GENOMIC DNA]</scope>
    <source>
        <strain evidence="1 2">IRAMC:0171</strain>
    </source>
</reference>
<dbReference type="EMBL" id="JAKREW010000056">
    <property type="protein sequence ID" value="MCG7508857.1"/>
    <property type="molecule type" value="Genomic_DNA"/>
</dbReference>
<comment type="caution">
    <text evidence="1">The sequence shown here is derived from an EMBL/GenBank/DDBJ whole genome shotgun (WGS) entry which is preliminary data.</text>
</comment>
<accession>A0ABS9QN45</accession>